<comment type="caution">
    <text evidence="2">The sequence shown here is derived from an EMBL/GenBank/DDBJ whole genome shotgun (WGS) entry which is preliminary data.</text>
</comment>
<gene>
    <name evidence="2" type="ORF">BDP27DRAFT_415290</name>
</gene>
<feature type="compositionally biased region" description="Low complexity" evidence="1">
    <location>
        <begin position="8"/>
        <end position="21"/>
    </location>
</feature>
<feature type="region of interest" description="Disordered" evidence="1">
    <location>
        <begin position="1"/>
        <end position="21"/>
    </location>
</feature>
<sequence>MSLKNLVDTRPSSLSLDTSLSPSYKCSTLSTFSSGVRYIQCALLGFGSSNPYASLGQLSLTEPQCRINYLPVELLREIFILVCLPYETWTHPLNASDPHAPYPPRQLVLGQVCSYWRKVALSFPDLWSTIIVISPALHYFPMVMERSGQATPHYLYQQQNLLYL</sequence>
<evidence type="ECO:0000313" key="2">
    <source>
        <dbReference type="EMBL" id="KAF9072469.1"/>
    </source>
</evidence>
<dbReference type="EMBL" id="JADNRY010000024">
    <property type="protein sequence ID" value="KAF9072469.1"/>
    <property type="molecule type" value="Genomic_DNA"/>
</dbReference>
<dbReference type="OrthoDB" id="2269034at2759"/>
<organism evidence="2 3">
    <name type="scientific">Rhodocollybia butyracea</name>
    <dbReference type="NCBI Taxonomy" id="206335"/>
    <lineage>
        <taxon>Eukaryota</taxon>
        <taxon>Fungi</taxon>
        <taxon>Dikarya</taxon>
        <taxon>Basidiomycota</taxon>
        <taxon>Agaricomycotina</taxon>
        <taxon>Agaricomycetes</taxon>
        <taxon>Agaricomycetidae</taxon>
        <taxon>Agaricales</taxon>
        <taxon>Marasmiineae</taxon>
        <taxon>Omphalotaceae</taxon>
        <taxon>Rhodocollybia</taxon>
    </lineage>
</organism>
<dbReference type="AlphaFoldDB" id="A0A9P5UAX1"/>
<evidence type="ECO:0008006" key="4">
    <source>
        <dbReference type="Google" id="ProtNLM"/>
    </source>
</evidence>
<accession>A0A9P5UAX1</accession>
<evidence type="ECO:0000313" key="3">
    <source>
        <dbReference type="Proteomes" id="UP000772434"/>
    </source>
</evidence>
<proteinExistence type="predicted"/>
<name>A0A9P5UAX1_9AGAR</name>
<evidence type="ECO:0000256" key="1">
    <source>
        <dbReference type="SAM" id="MobiDB-lite"/>
    </source>
</evidence>
<keyword evidence="3" id="KW-1185">Reference proteome</keyword>
<protein>
    <recommendedName>
        <fullName evidence="4">F-box domain-containing protein</fullName>
    </recommendedName>
</protein>
<dbReference type="Proteomes" id="UP000772434">
    <property type="component" value="Unassembled WGS sequence"/>
</dbReference>
<reference evidence="2" key="1">
    <citation type="submission" date="2020-11" db="EMBL/GenBank/DDBJ databases">
        <authorList>
            <consortium name="DOE Joint Genome Institute"/>
            <person name="Ahrendt S."/>
            <person name="Riley R."/>
            <person name="Andreopoulos W."/>
            <person name="Labutti K."/>
            <person name="Pangilinan J."/>
            <person name="Ruiz-Duenas F.J."/>
            <person name="Barrasa J.M."/>
            <person name="Sanchez-Garcia M."/>
            <person name="Camarero S."/>
            <person name="Miyauchi S."/>
            <person name="Serrano A."/>
            <person name="Linde D."/>
            <person name="Babiker R."/>
            <person name="Drula E."/>
            <person name="Ayuso-Fernandez I."/>
            <person name="Pacheco R."/>
            <person name="Padilla G."/>
            <person name="Ferreira P."/>
            <person name="Barriuso J."/>
            <person name="Kellner H."/>
            <person name="Castanera R."/>
            <person name="Alfaro M."/>
            <person name="Ramirez L."/>
            <person name="Pisabarro A.G."/>
            <person name="Kuo A."/>
            <person name="Tritt A."/>
            <person name="Lipzen A."/>
            <person name="He G."/>
            <person name="Yan M."/>
            <person name="Ng V."/>
            <person name="Cullen D."/>
            <person name="Martin F."/>
            <person name="Rosso M.-N."/>
            <person name="Henrissat B."/>
            <person name="Hibbett D."/>
            <person name="Martinez A.T."/>
            <person name="Grigoriev I.V."/>
        </authorList>
    </citation>
    <scope>NUCLEOTIDE SEQUENCE</scope>
    <source>
        <strain evidence="2">AH 40177</strain>
    </source>
</reference>
<dbReference type="Gene3D" id="1.20.1280.50">
    <property type="match status" value="1"/>
</dbReference>